<keyword evidence="2" id="KW-0472">Membrane</keyword>
<evidence type="ECO:0000313" key="3">
    <source>
        <dbReference type="EMBL" id="GAO50944.1"/>
    </source>
</evidence>
<dbReference type="Proteomes" id="UP000033140">
    <property type="component" value="Unassembled WGS sequence"/>
</dbReference>
<feature type="region of interest" description="Disordered" evidence="1">
    <location>
        <begin position="1"/>
        <end position="46"/>
    </location>
</feature>
<name>A0A0E9NM82_SAICN</name>
<evidence type="ECO:0000313" key="4">
    <source>
        <dbReference type="Proteomes" id="UP000033140"/>
    </source>
</evidence>
<feature type="transmembrane region" description="Helical" evidence="2">
    <location>
        <begin position="45"/>
        <end position="62"/>
    </location>
</feature>
<proteinExistence type="predicted"/>
<dbReference type="AlphaFoldDB" id="A0A0E9NM82"/>
<sequence>MNKRTTGSKQSILPLNGTTHKNKGKQSPYTPSQRKSRKRTRSHRYYHPPPFSYPIILLLLLLQTTHKVMNAVVRC</sequence>
<gene>
    <name evidence="3" type="ORF">G7K_5062-t1</name>
</gene>
<reference evidence="3 4" key="3">
    <citation type="journal article" date="2015" name="Genome Announc.">
        <title>Draft Genome Sequence of the Archiascomycetous Yeast Saitoella complicata.</title>
        <authorList>
            <person name="Yamauchi K."/>
            <person name="Kondo S."/>
            <person name="Hamamoto M."/>
            <person name="Takahashi Y."/>
            <person name="Ogura Y."/>
            <person name="Hayashi T."/>
            <person name="Nishida H."/>
        </authorList>
    </citation>
    <scope>NUCLEOTIDE SEQUENCE [LARGE SCALE GENOMIC DNA]</scope>
    <source>
        <strain evidence="3 4">NRRL Y-17804</strain>
    </source>
</reference>
<protein>
    <submittedName>
        <fullName evidence="3">Uncharacterized protein</fullName>
    </submittedName>
</protein>
<reference evidence="3 4" key="2">
    <citation type="journal article" date="2014" name="J. Gen. Appl. Microbiol.">
        <title>The early diverging ascomycetous budding yeast Saitoella complicata has three histone deacetylases belonging to the Clr6, Hos2, and Rpd3 lineages.</title>
        <authorList>
            <person name="Nishida H."/>
            <person name="Matsumoto T."/>
            <person name="Kondo S."/>
            <person name="Hamamoto M."/>
            <person name="Yoshikawa H."/>
        </authorList>
    </citation>
    <scope>NUCLEOTIDE SEQUENCE [LARGE SCALE GENOMIC DNA]</scope>
    <source>
        <strain evidence="3 4">NRRL Y-17804</strain>
    </source>
</reference>
<accession>A0A0E9NM82</accession>
<feature type="compositionally biased region" description="Basic residues" evidence="1">
    <location>
        <begin position="34"/>
        <end position="46"/>
    </location>
</feature>
<organism evidence="3 4">
    <name type="scientific">Saitoella complicata (strain BCRC 22490 / CBS 7301 / JCM 7358 / NBRC 10748 / NRRL Y-17804)</name>
    <dbReference type="NCBI Taxonomy" id="698492"/>
    <lineage>
        <taxon>Eukaryota</taxon>
        <taxon>Fungi</taxon>
        <taxon>Dikarya</taxon>
        <taxon>Ascomycota</taxon>
        <taxon>Taphrinomycotina</taxon>
        <taxon>Taphrinomycotina incertae sedis</taxon>
        <taxon>Saitoella</taxon>
    </lineage>
</organism>
<keyword evidence="4" id="KW-1185">Reference proteome</keyword>
<keyword evidence="2" id="KW-0812">Transmembrane</keyword>
<dbReference type="EMBL" id="BACD03000039">
    <property type="protein sequence ID" value="GAO50944.1"/>
    <property type="molecule type" value="Genomic_DNA"/>
</dbReference>
<reference evidence="3 4" key="1">
    <citation type="journal article" date="2011" name="J. Gen. Appl. Microbiol.">
        <title>Draft genome sequencing of the enigmatic yeast Saitoella complicata.</title>
        <authorList>
            <person name="Nishida H."/>
            <person name="Hamamoto M."/>
            <person name="Sugiyama J."/>
        </authorList>
    </citation>
    <scope>NUCLEOTIDE SEQUENCE [LARGE SCALE GENOMIC DNA]</scope>
    <source>
        <strain evidence="3 4">NRRL Y-17804</strain>
    </source>
</reference>
<keyword evidence="2" id="KW-1133">Transmembrane helix</keyword>
<evidence type="ECO:0000256" key="1">
    <source>
        <dbReference type="SAM" id="MobiDB-lite"/>
    </source>
</evidence>
<evidence type="ECO:0000256" key="2">
    <source>
        <dbReference type="SAM" id="Phobius"/>
    </source>
</evidence>
<comment type="caution">
    <text evidence="3">The sequence shown here is derived from an EMBL/GenBank/DDBJ whole genome shotgun (WGS) entry which is preliminary data.</text>
</comment>
<feature type="compositionally biased region" description="Polar residues" evidence="1">
    <location>
        <begin position="1"/>
        <end position="33"/>
    </location>
</feature>